<dbReference type="PROSITE" id="PS51318">
    <property type="entry name" value="TAT"/>
    <property type="match status" value="1"/>
</dbReference>
<dbReference type="PANTHER" id="PTHR10030:SF37">
    <property type="entry name" value="ALPHA-L-FUCOSIDASE-RELATED"/>
    <property type="match status" value="1"/>
</dbReference>
<evidence type="ECO:0000259" key="8">
    <source>
        <dbReference type="Pfam" id="PF16757"/>
    </source>
</evidence>
<accession>A0A290QNM9</accession>
<keyword evidence="3 6" id="KW-0732">Signal</keyword>
<comment type="similarity">
    <text evidence="1">Belongs to the glycosyl hydrolase 29 family.</text>
</comment>
<keyword evidence="10" id="KW-1185">Reference proteome</keyword>
<evidence type="ECO:0000256" key="3">
    <source>
        <dbReference type="ARBA" id="ARBA00022729"/>
    </source>
</evidence>
<dbReference type="EC" id="3.2.1.51" evidence="2"/>
<dbReference type="SUPFAM" id="SSF51445">
    <property type="entry name" value="(Trans)glycosidases"/>
    <property type="match status" value="1"/>
</dbReference>
<dbReference type="InterPro" id="IPR000933">
    <property type="entry name" value="Glyco_hydro_29"/>
</dbReference>
<protein>
    <recommendedName>
        <fullName evidence="2">alpha-L-fucosidase</fullName>
        <ecNumber evidence="2">3.2.1.51</ecNumber>
    </recommendedName>
</protein>
<feature type="domain" description="Glycoside hydrolase family 29 N-terminal" evidence="7">
    <location>
        <begin position="38"/>
        <end position="407"/>
    </location>
</feature>
<dbReference type="Pfam" id="PF01120">
    <property type="entry name" value="Alpha_L_fucos"/>
    <property type="match status" value="1"/>
</dbReference>
<dbReference type="InterPro" id="IPR057739">
    <property type="entry name" value="Glyco_hydro_29_N"/>
</dbReference>
<evidence type="ECO:0000259" key="7">
    <source>
        <dbReference type="Pfam" id="PF01120"/>
    </source>
</evidence>
<dbReference type="SMART" id="SM00812">
    <property type="entry name" value="Alpha_L_fucos"/>
    <property type="match status" value="1"/>
</dbReference>
<dbReference type="InterPro" id="IPR013780">
    <property type="entry name" value="Glyco_hydro_b"/>
</dbReference>
<evidence type="ECO:0000256" key="2">
    <source>
        <dbReference type="ARBA" id="ARBA00012662"/>
    </source>
</evidence>
<organism evidence="9 10">
    <name type="scientific">Nibricoccus aquaticus</name>
    <dbReference type="NCBI Taxonomy" id="2576891"/>
    <lineage>
        <taxon>Bacteria</taxon>
        <taxon>Pseudomonadati</taxon>
        <taxon>Verrucomicrobiota</taxon>
        <taxon>Opitutia</taxon>
        <taxon>Opitutales</taxon>
        <taxon>Opitutaceae</taxon>
        <taxon>Nibricoccus</taxon>
    </lineage>
</organism>
<dbReference type="Gene3D" id="3.20.20.80">
    <property type="entry name" value="Glycosidases"/>
    <property type="match status" value="1"/>
</dbReference>
<evidence type="ECO:0000256" key="5">
    <source>
        <dbReference type="ARBA" id="ARBA00023295"/>
    </source>
</evidence>
<dbReference type="GO" id="GO:0016139">
    <property type="term" value="P:glycoside catabolic process"/>
    <property type="evidence" value="ECO:0007669"/>
    <property type="project" value="TreeGrafter"/>
</dbReference>
<dbReference type="RefSeq" id="WP_096057620.1">
    <property type="nucleotide sequence ID" value="NZ_CP023344.1"/>
</dbReference>
<dbReference type="AlphaFoldDB" id="A0A290QNM9"/>
<dbReference type="Proteomes" id="UP000217265">
    <property type="component" value="Chromosome"/>
</dbReference>
<dbReference type="PANTHER" id="PTHR10030">
    <property type="entry name" value="ALPHA-L-FUCOSIDASE"/>
    <property type="match status" value="1"/>
</dbReference>
<gene>
    <name evidence="9" type="ORF">CMV30_04790</name>
</gene>
<dbReference type="GO" id="GO:0005764">
    <property type="term" value="C:lysosome"/>
    <property type="evidence" value="ECO:0007669"/>
    <property type="project" value="TreeGrafter"/>
</dbReference>
<feature type="domain" description="Alpha-L-fucosidase C-terminal" evidence="8">
    <location>
        <begin position="441"/>
        <end position="517"/>
    </location>
</feature>
<dbReference type="GO" id="GO:0004560">
    <property type="term" value="F:alpha-L-fucosidase activity"/>
    <property type="evidence" value="ECO:0007669"/>
    <property type="project" value="InterPro"/>
</dbReference>
<dbReference type="InterPro" id="IPR006311">
    <property type="entry name" value="TAT_signal"/>
</dbReference>
<dbReference type="Gene3D" id="2.60.40.1180">
    <property type="entry name" value="Golgi alpha-mannosidase II"/>
    <property type="match status" value="1"/>
</dbReference>
<dbReference type="Pfam" id="PF16757">
    <property type="entry name" value="Fucosidase_C"/>
    <property type="match status" value="1"/>
</dbReference>
<feature type="chain" id="PRO_5013398551" description="alpha-L-fucosidase" evidence="6">
    <location>
        <begin position="29"/>
        <end position="527"/>
    </location>
</feature>
<name>A0A290QNM9_9BACT</name>
<feature type="signal peptide" evidence="6">
    <location>
        <begin position="1"/>
        <end position="28"/>
    </location>
</feature>
<evidence type="ECO:0000313" key="10">
    <source>
        <dbReference type="Proteomes" id="UP000217265"/>
    </source>
</evidence>
<evidence type="ECO:0000256" key="4">
    <source>
        <dbReference type="ARBA" id="ARBA00022801"/>
    </source>
</evidence>
<dbReference type="KEGG" id="vbh:CMV30_04790"/>
<evidence type="ECO:0000313" key="9">
    <source>
        <dbReference type="EMBL" id="ATC65992.1"/>
    </source>
</evidence>
<keyword evidence="5" id="KW-0326">Glycosidase</keyword>
<dbReference type="EMBL" id="CP023344">
    <property type="protein sequence ID" value="ATC65992.1"/>
    <property type="molecule type" value="Genomic_DNA"/>
</dbReference>
<dbReference type="OrthoDB" id="107551at2"/>
<evidence type="ECO:0000256" key="1">
    <source>
        <dbReference type="ARBA" id="ARBA00007951"/>
    </source>
</evidence>
<reference evidence="9 10" key="1">
    <citation type="submission" date="2017-09" db="EMBL/GenBank/DDBJ databases">
        <title>Complete genome sequence of Verrucomicrobial strain HZ-65, isolated from freshwater.</title>
        <authorList>
            <person name="Choi A."/>
        </authorList>
    </citation>
    <scope>NUCLEOTIDE SEQUENCE [LARGE SCALE GENOMIC DNA]</scope>
    <source>
        <strain evidence="9 10">HZ-65</strain>
    </source>
</reference>
<evidence type="ECO:0000256" key="6">
    <source>
        <dbReference type="SAM" id="SignalP"/>
    </source>
</evidence>
<keyword evidence="4 9" id="KW-0378">Hydrolase</keyword>
<dbReference type="GO" id="GO:0006004">
    <property type="term" value="P:fucose metabolic process"/>
    <property type="evidence" value="ECO:0007669"/>
    <property type="project" value="TreeGrafter"/>
</dbReference>
<dbReference type="InterPro" id="IPR017853">
    <property type="entry name" value="GH"/>
</dbReference>
<proteinExistence type="inferred from homology"/>
<dbReference type="InterPro" id="IPR031919">
    <property type="entry name" value="Fucosidase_C"/>
</dbReference>
<sequence length="527" mass="60009">MQLSRRDTLKLLAASAPLLASARSLAQAADHATLPAIAPGPFKGTRESLRAYEVPEWFADAKFGIWAHWGPQSAPEYGDWYARNIYIDKTDQYKHHVATYGHPSKFGYKDILPTWNGKNFDPDHLLGLYKEAGAKYFMALGVHCDNFDLWDSKHQPHWNSTKIGPKKDIVRLLHDATRKHGLRFGVSDHLWPSPKWMSVCRGADTAGDLKGVPYDGIDKALTDLYPEYPYPDRKLDWDETNLTEAWKKHYFARIKDLFDQFEPDIVYCDGHIPFEEYGLGLVAHLYNLSVRKNGGKVDTVYTSKRIEDTEQNECVLDFERAVPDKIWPRPWQICTCVGGWHYDRRKLGSDPKNLYKTPKRVIDMLVDTVSRNGCLLLNFPLRNDGTLDDQELAILAEITAWMKTNNEGIYATRPWKIFGDGPRSKIQNDPKVKYNEALRQDFDEQDVRYTKKGDDLFAFVTGVPDREAVIPSLALSKDHVSGKVQRVSLLGHGDPLAFTHDNSGLRITLPETKPSRHVLAFKINGLA</sequence>